<dbReference type="GO" id="GO:0032259">
    <property type="term" value="P:methylation"/>
    <property type="evidence" value="ECO:0007669"/>
    <property type="project" value="UniProtKB-KW"/>
</dbReference>
<dbReference type="GO" id="GO:0046872">
    <property type="term" value="F:metal ion binding"/>
    <property type="evidence" value="ECO:0007669"/>
    <property type="project" value="UniProtKB-KW"/>
</dbReference>
<organism evidence="5 6">
    <name type="scientific">Vigna unguiculata</name>
    <name type="common">Cowpea</name>
    <dbReference type="NCBI Taxonomy" id="3917"/>
    <lineage>
        <taxon>Eukaryota</taxon>
        <taxon>Viridiplantae</taxon>
        <taxon>Streptophyta</taxon>
        <taxon>Embryophyta</taxon>
        <taxon>Tracheophyta</taxon>
        <taxon>Spermatophyta</taxon>
        <taxon>Magnoliopsida</taxon>
        <taxon>eudicotyledons</taxon>
        <taxon>Gunneridae</taxon>
        <taxon>Pentapetalae</taxon>
        <taxon>rosids</taxon>
        <taxon>fabids</taxon>
        <taxon>Fabales</taxon>
        <taxon>Fabaceae</taxon>
        <taxon>Papilionoideae</taxon>
        <taxon>50 kb inversion clade</taxon>
        <taxon>NPAAA clade</taxon>
        <taxon>indigoferoid/millettioid clade</taxon>
        <taxon>Phaseoleae</taxon>
        <taxon>Vigna</taxon>
    </lineage>
</organism>
<dbReference type="InterPro" id="IPR029063">
    <property type="entry name" value="SAM-dependent_MTases_sf"/>
</dbReference>
<evidence type="ECO:0000256" key="4">
    <source>
        <dbReference type="ARBA" id="ARBA00022842"/>
    </source>
</evidence>
<dbReference type="InterPro" id="IPR005299">
    <property type="entry name" value="MeTrfase_7"/>
</dbReference>
<evidence type="ECO:0000256" key="3">
    <source>
        <dbReference type="ARBA" id="ARBA00022723"/>
    </source>
</evidence>
<keyword evidence="4" id="KW-0460">Magnesium</keyword>
<keyword evidence="1 5" id="KW-0489">Methyltransferase</keyword>
<protein>
    <submittedName>
        <fullName evidence="5">Jasmonate O-methyltransferase</fullName>
    </submittedName>
</protein>
<dbReference type="Gene3D" id="3.40.50.150">
    <property type="entry name" value="Vaccinia Virus protein VP39"/>
    <property type="match status" value="1"/>
</dbReference>
<reference evidence="5 6" key="1">
    <citation type="submission" date="2019-04" db="EMBL/GenBank/DDBJ databases">
        <title>An improved genome assembly and genetic linkage map for asparagus bean, Vigna unguiculata ssp. sesquipedialis.</title>
        <authorList>
            <person name="Xia Q."/>
            <person name="Zhang R."/>
            <person name="Dong Y."/>
        </authorList>
    </citation>
    <scope>NUCLEOTIDE SEQUENCE [LARGE SCALE GENOMIC DNA]</scope>
    <source>
        <tissue evidence="5">Leaf</tissue>
    </source>
</reference>
<dbReference type="SUPFAM" id="SSF53335">
    <property type="entry name" value="S-adenosyl-L-methionine-dependent methyltransferases"/>
    <property type="match status" value="2"/>
</dbReference>
<accession>A0A4D6LNQ1</accession>
<evidence type="ECO:0000256" key="2">
    <source>
        <dbReference type="ARBA" id="ARBA00022679"/>
    </source>
</evidence>
<keyword evidence="2 5" id="KW-0808">Transferase</keyword>
<dbReference type="Gene3D" id="1.10.1200.270">
    <property type="entry name" value="Methyltransferase, alpha-helical capping domain"/>
    <property type="match status" value="2"/>
</dbReference>
<dbReference type="AlphaFoldDB" id="A0A4D6LNQ1"/>
<proteinExistence type="predicted"/>
<dbReference type="InterPro" id="IPR042086">
    <property type="entry name" value="MeTrfase_capping"/>
</dbReference>
<gene>
    <name evidence="5" type="ORF">DEO72_LG4g1094</name>
</gene>
<evidence type="ECO:0000256" key="1">
    <source>
        <dbReference type="ARBA" id="ARBA00022603"/>
    </source>
</evidence>
<name>A0A4D6LNQ1_VIGUN</name>
<dbReference type="Pfam" id="PF03492">
    <property type="entry name" value="Methyltransf_7"/>
    <property type="match status" value="2"/>
</dbReference>
<keyword evidence="3" id="KW-0479">Metal-binding</keyword>
<sequence>MDVEKAFHMTGGVGKTSYAKNSSLQKKASDKVKHIIIQTVEELYLATTPKSIGIADLGCSSGPNTLSIIKDIFHTIQAISHKIMHHSTEFRVYFNDLPTNDFNSIFKALPEFHKLLRQDRKNGLPSIFMGGYPGSFYGRLFPNSYLHFVHSSYSLHWLSRVPPALYDEHKTPLNKGCVYICEASPSVVSEAYSLQFQEDFSLFLRSRSEELVLGGRMVLIFLGRRGPEHVDRGNSFFWEILSRSFATLVSQGEIEQEVFDSYDVHFYAPSKEEIEEEVKKEGSLKLERLEMFEMEKGEDGSESYGTQVAVAVRAIQESMISHHFGERILDSLFENYARLVDQEMAKEDIRPISFVLNCMDNYECTLLFLFSASSSDQGEIEQEVFDSYDVHFYAPSKEEIEEEVKKEGSLKLERLEMFEMEKGEDGSESYGTQVAVAVRAIQESMISHHFGERILDSLFENYARLVDQEMAKEDIRPISFVLVLRKI</sequence>
<evidence type="ECO:0000313" key="5">
    <source>
        <dbReference type="EMBL" id="QCD90140.1"/>
    </source>
</evidence>
<keyword evidence="6" id="KW-1185">Reference proteome</keyword>
<dbReference type="EMBL" id="CP039348">
    <property type="protein sequence ID" value="QCD90140.1"/>
    <property type="molecule type" value="Genomic_DNA"/>
</dbReference>
<dbReference type="Proteomes" id="UP000501690">
    <property type="component" value="Linkage Group LG4"/>
</dbReference>
<dbReference type="GO" id="GO:0008168">
    <property type="term" value="F:methyltransferase activity"/>
    <property type="evidence" value="ECO:0007669"/>
    <property type="project" value="UniProtKB-KW"/>
</dbReference>
<evidence type="ECO:0000313" key="6">
    <source>
        <dbReference type="Proteomes" id="UP000501690"/>
    </source>
</evidence>
<dbReference type="PANTHER" id="PTHR31009">
    <property type="entry name" value="S-ADENOSYL-L-METHIONINE:CARBOXYL METHYLTRANSFERASE FAMILY PROTEIN"/>
    <property type="match status" value="1"/>
</dbReference>